<evidence type="ECO:0000313" key="2">
    <source>
        <dbReference type="EMBL" id="OAG03112.1"/>
    </source>
</evidence>
<keyword evidence="1" id="KW-0812">Transmembrane</keyword>
<proteinExistence type="predicted"/>
<evidence type="ECO:0000256" key="1">
    <source>
        <dbReference type="SAM" id="Phobius"/>
    </source>
</evidence>
<reference evidence="2 3" key="1">
    <citation type="submission" date="2016-05" db="EMBL/GenBank/DDBJ databases">
        <title>Comparative analysis of secretome profiles of manganese(II)-oxidizing ascomycete fungi.</title>
        <authorList>
            <consortium name="DOE Joint Genome Institute"/>
            <person name="Zeiner C.A."/>
            <person name="Purvine S.O."/>
            <person name="Zink E.M."/>
            <person name="Wu S."/>
            <person name="Pasa-Tolic L."/>
            <person name="Chaput D.L."/>
            <person name="Haridas S."/>
            <person name="Grigoriev I.V."/>
            <person name="Santelli C.M."/>
            <person name="Hansel C.M."/>
        </authorList>
    </citation>
    <scope>NUCLEOTIDE SEQUENCE [LARGE SCALE GENOMIC DNA]</scope>
    <source>
        <strain evidence="2 3">AP3s5-JAC2a</strain>
    </source>
</reference>
<keyword evidence="1" id="KW-0472">Membrane</keyword>
<evidence type="ECO:0000313" key="3">
    <source>
        <dbReference type="Proteomes" id="UP000077069"/>
    </source>
</evidence>
<accession>A0A177C8C6</accession>
<organism evidence="2 3">
    <name type="scientific">Paraphaeosphaeria sporulosa</name>
    <dbReference type="NCBI Taxonomy" id="1460663"/>
    <lineage>
        <taxon>Eukaryota</taxon>
        <taxon>Fungi</taxon>
        <taxon>Dikarya</taxon>
        <taxon>Ascomycota</taxon>
        <taxon>Pezizomycotina</taxon>
        <taxon>Dothideomycetes</taxon>
        <taxon>Pleosporomycetidae</taxon>
        <taxon>Pleosporales</taxon>
        <taxon>Massarineae</taxon>
        <taxon>Didymosphaeriaceae</taxon>
        <taxon>Paraphaeosphaeria</taxon>
    </lineage>
</organism>
<dbReference type="InParanoid" id="A0A177C8C6"/>
<protein>
    <submittedName>
        <fullName evidence="2">Uncharacterized protein</fullName>
    </submittedName>
</protein>
<sequence length="101" mass="11753">MDYTTLLRHLCYTALIELYPACGRLRVIYLSLTIFASTSHLSLLPLTSTSYFYLLLLPLTSTSYFYLLLLPPTNRCLSSHLYIRLYLSYYHQTIRGTWSNG</sequence>
<name>A0A177C8C6_9PLEO</name>
<dbReference type="EMBL" id="KV441555">
    <property type="protein sequence ID" value="OAG03112.1"/>
    <property type="molecule type" value="Genomic_DNA"/>
</dbReference>
<dbReference type="GeneID" id="28762554"/>
<keyword evidence="1" id="KW-1133">Transmembrane helix</keyword>
<dbReference type="RefSeq" id="XP_018033477.1">
    <property type="nucleotide sequence ID" value="XM_018179068.1"/>
</dbReference>
<keyword evidence="3" id="KW-1185">Reference proteome</keyword>
<gene>
    <name evidence="2" type="ORF">CC84DRAFT_1166865</name>
</gene>
<feature type="transmembrane region" description="Helical" evidence="1">
    <location>
        <begin position="51"/>
        <end position="70"/>
    </location>
</feature>
<dbReference type="Proteomes" id="UP000077069">
    <property type="component" value="Unassembled WGS sequence"/>
</dbReference>
<feature type="transmembrane region" description="Helical" evidence="1">
    <location>
        <begin position="27"/>
        <end position="45"/>
    </location>
</feature>
<dbReference type="AlphaFoldDB" id="A0A177C8C6"/>